<accession>A0A7X0J143</accession>
<evidence type="ECO:0000256" key="5">
    <source>
        <dbReference type="SAM" id="Phobius"/>
    </source>
</evidence>
<evidence type="ECO:0000256" key="2">
    <source>
        <dbReference type="ARBA" id="ARBA00022692"/>
    </source>
</evidence>
<dbReference type="EMBL" id="JACHCC010000003">
    <property type="protein sequence ID" value="MBB6499165.1"/>
    <property type="molecule type" value="Genomic_DNA"/>
</dbReference>
<evidence type="ECO:0000256" key="4">
    <source>
        <dbReference type="ARBA" id="ARBA00023136"/>
    </source>
</evidence>
<comment type="subcellular location">
    <subcellularLocation>
        <location evidence="1">Membrane</location>
        <topology evidence="1">Multi-pass membrane protein</topology>
    </subcellularLocation>
</comment>
<name>A0A7X0J143_9SPHI</name>
<dbReference type="Proteomes" id="UP000521017">
    <property type="component" value="Unassembled WGS sequence"/>
</dbReference>
<evidence type="ECO:0000256" key="1">
    <source>
        <dbReference type="ARBA" id="ARBA00004141"/>
    </source>
</evidence>
<feature type="transmembrane region" description="Helical" evidence="5">
    <location>
        <begin position="89"/>
        <end position="109"/>
    </location>
</feature>
<evidence type="ECO:0000313" key="6">
    <source>
        <dbReference type="EMBL" id="MBB6499165.1"/>
    </source>
</evidence>
<gene>
    <name evidence="6" type="ORF">HDF25_001306</name>
</gene>
<dbReference type="InterPro" id="IPR032808">
    <property type="entry name" value="DoxX"/>
</dbReference>
<organism evidence="6 7">
    <name type="scientific">Pedobacter cryoconitis</name>
    <dbReference type="NCBI Taxonomy" id="188932"/>
    <lineage>
        <taxon>Bacteria</taxon>
        <taxon>Pseudomonadati</taxon>
        <taxon>Bacteroidota</taxon>
        <taxon>Sphingobacteriia</taxon>
        <taxon>Sphingobacteriales</taxon>
        <taxon>Sphingobacteriaceae</taxon>
        <taxon>Pedobacter</taxon>
    </lineage>
</organism>
<keyword evidence="4 5" id="KW-0472">Membrane</keyword>
<evidence type="ECO:0000313" key="7">
    <source>
        <dbReference type="Proteomes" id="UP000521017"/>
    </source>
</evidence>
<reference evidence="6 7" key="1">
    <citation type="submission" date="2020-08" db="EMBL/GenBank/DDBJ databases">
        <title>Genomic Encyclopedia of Type Strains, Phase IV (KMG-V): Genome sequencing to study the core and pangenomes of soil and plant-associated prokaryotes.</title>
        <authorList>
            <person name="Whitman W."/>
        </authorList>
    </citation>
    <scope>NUCLEOTIDE SEQUENCE [LARGE SCALE GENOMIC DNA]</scope>
    <source>
        <strain evidence="6 7">M2T3</strain>
    </source>
</reference>
<keyword evidence="2 5" id="KW-0812">Transmembrane</keyword>
<dbReference type="RefSeq" id="WP_184623906.1">
    <property type="nucleotide sequence ID" value="NZ_JACHCC010000003.1"/>
</dbReference>
<keyword evidence="3 5" id="KW-1133">Transmembrane helix</keyword>
<dbReference type="GO" id="GO:0016020">
    <property type="term" value="C:membrane"/>
    <property type="evidence" value="ECO:0007669"/>
    <property type="project" value="UniProtKB-SubCell"/>
</dbReference>
<sequence length="148" mass="16057">MIKSTNLFQLYLRLAIGTGYLVFGLDRLGVWGSNGANGVSWGDWKHFMEYASSVMSFLPYSLANIFAILATAAEIVFGILLILGFKTRLAAFGSGLLALLFALSMAISFGIIKPLAYSVFTVSAGSFLLATVQHYKWSIDALLTKSNI</sequence>
<comment type="caution">
    <text evidence="6">The sequence shown here is derived from an EMBL/GenBank/DDBJ whole genome shotgun (WGS) entry which is preliminary data.</text>
</comment>
<evidence type="ECO:0000256" key="3">
    <source>
        <dbReference type="ARBA" id="ARBA00022989"/>
    </source>
</evidence>
<proteinExistence type="predicted"/>
<feature type="transmembrane region" description="Helical" evidence="5">
    <location>
        <begin position="57"/>
        <end position="82"/>
    </location>
</feature>
<feature type="transmembrane region" description="Helical" evidence="5">
    <location>
        <begin position="7"/>
        <end position="25"/>
    </location>
</feature>
<protein>
    <submittedName>
        <fullName evidence="6">Putative membrane protein YphA (DoxX/SURF4 family)</fullName>
    </submittedName>
</protein>
<dbReference type="AlphaFoldDB" id="A0A7X0J143"/>
<dbReference type="Pfam" id="PF07681">
    <property type="entry name" value="DoxX"/>
    <property type="match status" value="1"/>
</dbReference>